<feature type="transmembrane region" description="Helical" evidence="1">
    <location>
        <begin position="262"/>
        <end position="279"/>
    </location>
</feature>
<dbReference type="RefSeq" id="WP_068008808.1">
    <property type="nucleotide sequence ID" value="NZ_FOFM01000031.1"/>
</dbReference>
<dbReference type="OrthoDB" id="6116224at2"/>
<sequence length="318" mass="36223">MNKPIKIGVMICTRKRPEMLKSCIQSVLPQINSSQYQDFVVVIENDEQDHCRDIVSSFQRGDRPNNIHYLIERNLGIPLARQRGVDFALEQGADWMAFVDDDEEMADGWLEAMREAAGEFDCAAITGPVRYIYSSTTPDWLDCSQPKEKARGTRLLTAATNNTLLNATWYKRHDCNPRFDQNLRFTGGSDTDFFYRLTDMGGTIKWVDDAWVNETVPEERLTMPWQLQRSQRTAANATQIAKKRKGSFYAVKRYLPKSVGRFVRGILGLILAACVYLISPRSAKRITFKALKNLFSGTGSWRGFLGKSPQPYLRITGK</sequence>
<keyword evidence="3" id="KW-0808">Transferase</keyword>
<feature type="domain" description="Glycosyltransferase 2-like" evidence="2">
    <location>
        <begin position="9"/>
        <end position="142"/>
    </location>
</feature>
<keyword evidence="4" id="KW-1185">Reference proteome</keyword>
<dbReference type="STRING" id="989403.SAMN05421798_1315"/>
<evidence type="ECO:0000313" key="3">
    <source>
        <dbReference type="EMBL" id="KZL15860.1"/>
    </source>
</evidence>
<dbReference type="CDD" id="cd00761">
    <property type="entry name" value="Glyco_tranf_GTA_type"/>
    <property type="match status" value="1"/>
</dbReference>
<dbReference type="Gene3D" id="3.90.550.10">
    <property type="entry name" value="Spore Coat Polysaccharide Biosynthesis Protein SpsA, Chain A"/>
    <property type="match status" value="1"/>
</dbReference>
<keyword evidence="1" id="KW-0472">Membrane</keyword>
<evidence type="ECO:0000256" key="1">
    <source>
        <dbReference type="SAM" id="Phobius"/>
    </source>
</evidence>
<dbReference type="InterPro" id="IPR029044">
    <property type="entry name" value="Nucleotide-diphossugar_trans"/>
</dbReference>
<gene>
    <name evidence="3" type="ORF">PsAD2_03505</name>
</gene>
<keyword evidence="1" id="KW-0812">Transmembrane</keyword>
<evidence type="ECO:0000313" key="4">
    <source>
        <dbReference type="Proteomes" id="UP000076577"/>
    </source>
</evidence>
<accession>A0A165W2C1</accession>
<reference evidence="3 4" key="1">
    <citation type="journal article" date="2016" name="Front. Microbiol.">
        <title>Comparative Genomic Analysis Reveals a Diverse Repertoire of Genes Involved in Prokaryote-Eukaryote Interactions within the Pseudovibrio Genus.</title>
        <authorList>
            <person name="Romano S."/>
            <person name="Fernandez-Guerra A."/>
            <person name="Reen F.J."/>
            <person name="Glockner F.O."/>
            <person name="Crowley S.P."/>
            <person name="O'Sullivan O."/>
            <person name="Cotter P.D."/>
            <person name="Adams C."/>
            <person name="Dobson A.D."/>
            <person name="O'Gara F."/>
        </authorList>
    </citation>
    <scope>NUCLEOTIDE SEQUENCE [LARGE SCALE GENOMIC DNA]</scope>
    <source>
        <strain evidence="3 4">Ad2</strain>
    </source>
</reference>
<dbReference type="PATRIC" id="fig|989403.3.peg.3781"/>
<comment type="caution">
    <text evidence="3">The sequence shown here is derived from an EMBL/GenBank/DDBJ whole genome shotgun (WGS) entry which is preliminary data.</text>
</comment>
<name>A0A165W2C1_9HYPH</name>
<dbReference type="Pfam" id="PF00535">
    <property type="entry name" value="Glycos_transf_2"/>
    <property type="match status" value="1"/>
</dbReference>
<dbReference type="InterPro" id="IPR050834">
    <property type="entry name" value="Glycosyltransf_2"/>
</dbReference>
<dbReference type="SUPFAM" id="SSF53448">
    <property type="entry name" value="Nucleotide-diphospho-sugar transferases"/>
    <property type="match status" value="1"/>
</dbReference>
<dbReference type="GO" id="GO:0016740">
    <property type="term" value="F:transferase activity"/>
    <property type="evidence" value="ECO:0007669"/>
    <property type="project" value="UniProtKB-KW"/>
</dbReference>
<dbReference type="EMBL" id="LMCB01000057">
    <property type="protein sequence ID" value="KZL15860.1"/>
    <property type="molecule type" value="Genomic_DNA"/>
</dbReference>
<proteinExistence type="predicted"/>
<dbReference type="PANTHER" id="PTHR43685">
    <property type="entry name" value="GLYCOSYLTRANSFERASE"/>
    <property type="match status" value="1"/>
</dbReference>
<dbReference type="InterPro" id="IPR001173">
    <property type="entry name" value="Glyco_trans_2-like"/>
</dbReference>
<dbReference type="PANTHER" id="PTHR43685:SF11">
    <property type="entry name" value="GLYCOSYLTRANSFERASE TAGX-RELATED"/>
    <property type="match status" value="1"/>
</dbReference>
<evidence type="ECO:0000259" key="2">
    <source>
        <dbReference type="Pfam" id="PF00535"/>
    </source>
</evidence>
<organism evidence="3 4">
    <name type="scientific">Pseudovibrio axinellae</name>
    <dbReference type="NCBI Taxonomy" id="989403"/>
    <lineage>
        <taxon>Bacteria</taxon>
        <taxon>Pseudomonadati</taxon>
        <taxon>Pseudomonadota</taxon>
        <taxon>Alphaproteobacteria</taxon>
        <taxon>Hyphomicrobiales</taxon>
        <taxon>Stappiaceae</taxon>
        <taxon>Pseudovibrio</taxon>
    </lineage>
</organism>
<keyword evidence="1" id="KW-1133">Transmembrane helix</keyword>
<dbReference type="AlphaFoldDB" id="A0A165W2C1"/>
<dbReference type="Proteomes" id="UP000076577">
    <property type="component" value="Unassembled WGS sequence"/>
</dbReference>
<protein>
    <submittedName>
        <fullName evidence="3">Putative glycosyl transferase</fullName>
    </submittedName>
</protein>